<feature type="binding site" evidence="10">
    <location>
        <begin position="256"/>
        <end position="258"/>
    </location>
    <ligand>
        <name>4-CDP-2-C-methyl-D-erythritol 2-phosphate</name>
        <dbReference type="ChEBI" id="CHEBI:57919"/>
    </ligand>
</feature>
<feature type="site" description="Positions MEP for the nucleophilic attack" evidence="10">
    <location>
        <position position="227"/>
    </location>
</feature>
<dbReference type="EC" id="4.6.1.12" evidence="10"/>
<keyword evidence="4 10" id="KW-0808">Transferase</keyword>
<proteinExistence type="inferred from homology"/>
<dbReference type="CDD" id="cd02516">
    <property type="entry name" value="CDP-ME_synthetase"/>
    <property type="match status" value="1"/>
</dbReference>
<feature type="binding site" evidence="10">
    <location>
        <position position="258"/>
    </location>
    <ligand>
        <name>a divalent metal cation</name>
        <dbReference type="ChEBI" id="CHEBI:60240"/>
    </ligand>
</feature>
<feature type="binding site" evidence="10">
    <location>
        <begin position="380"/>
        <end position="383"/>
    </location>
    <ligand>
        <name>4-CDP-2-C-methyl-D-erythritol 2-phosphate</name>
        <dbReference type="ChEBI" id="CHEBI:57919"/>
    </ligand>
</feature>
<evidence type="ECO:0000256" key="10">
    <source>
        <dbReference type="HAMAP-Rule" id="MF_01520"/>
    </source>
</evidence>
<dbReference type="Gene3D" id="3.90.550.10">
    <property type="entry name" value="Spore Coat Polysaccharide Biosynthesis Protein SpsA, Chain A"/>
    <property type="match status" value="1"/>
</dbReference>
<dbReference type="InterPro" id="IPR026596">
    <property type="entry name" value="IspD/F"/>
</dbReference>
<feature type="site" description="Positions MEP for the nucleophilic attack" evidence="10">
    <location>
        <position position="169"/>
    </location>
</feature>
<evidence type="ECO:0000256" key="2">
    <source>
        <dbReference type="ARBA" id="ARBA00001968"/>
    </source>
</evidence>
<dbReference type="NCBIfam" id="TIGR00151">
    <property type="entry name" value="ispF"/>
    <property type="match status" value="1"/>
</dbReference>
<dbReference type="GO" id="GO:0016114">
    <property type="term" value="P:terpenoid biosynthetic process"/>
    <property type="evidence" value="ECO:0007669"/>
    <property type="project" value="InterPro"/>
</dbReference>
<dbReference type="Proteomes" id="UP000503399">
    <property type="component" value="Chromosome"/>
</dbReference>
<evidence type="ECO:0000256" key="4">
    <source>
        <dbReference type="ARBA" id="ARBA00022679"/>
    </source>
</evidence>
<comment type="catalytic activity">
    <reaction evidence="10">
        <text>2-C-methyl-D-erythritol 4-phosphate + CTP + H(+) = 4-CDP-2-C-methyl-D-erythritol + diphosphate</text>
        <dbReference type="Rhea" id="RHEA:13429"/>
        <dbReference type="ChEBI" id="CHEBI:15378"/>
        <dbReference type="ChEBI" id="CHEBI:33019"/>
        <dbReference type="ChEBI" id="CHEBI:37563"/>
        <dbReference type="ChEBI" id="CHEBI:57823"/>
        <dbReference type="ChEBI" id="CHEBI:58262"/>
        <dbReference type="EC" id="2.7.7.60"/>
    </reaction>
</comment>
<feature type="binding site" evidence="10">
    <location>
        <position position="256"/>
    </location>
    <ligand>
        <name>a divalent metal cation</name>
        <dbReference type="ChEBI" id="CHEBI:60240"/>
    </ligand>
</feature>
<evidence type="ECO:0000259" key="12">
    <source>
        <dbReference type="Pfam" id="PF02542"/>
    </source>
</evidence>
<evidence type="ECO:0000256" key="1">
    <source>
        <dbReference type="ARBA" id="ARBA00000200"/>
    </source>
</evidence>
<dbReference type="CDD" id="cd00554">
    <property type="entry name" value="MECDP_synthase"/>
    <property type="match status" value="1"/>
</dbReference>
<evidence type="ECO:0000313" key="14">
    <source>
        <dbReference type="Proteomes" id="UP000503399"/>
    </source>
</evidence>
<name>A0A6F8ZJL9_9FIRM</name>
<dbReference type="HAMAP" id="MF_01520">
    <property type="entry name" value="IspDF"/>
    <property type="match status" value="1"/>
</dbReference>
<dbReference type="GO" id="GO:0050518">
    <property type="term" value="F:2-C-methyl-D-erythritol 4-phosphate cytidylyltransferase activity"/>
    <property type="evidence" value="ECO:0007669"/>
    <property type="project" value="UniProtKB-UniRule"/>
</dbReference>
<dbReference type="PANTHER" id="PTHR43181">
    <property type="entry name" value="2-C-METHYL-D-ERYTHRITOL 2,4-CYCLODIPHOSPHATE SYNTHASE, CHLOROPLASTIC"/>
    <property type="match status" value="1"/>
</dbReference>
<evidence type="ECO:0000313" key="13">
    <source>
        <dbReference type="EMBL" id="CAB1129986.1"/>
    </source>
</evidence>
<evidence type="ECO:0000256" key="3">
    <source>
        <dbReference type="ARBA" id="ARBA00004709"/>
    </source>
</evidence>
<dbReference type="InterPro" id="IPR034683">
    <property type="entry name" value="IspD/TarI"/>
</dbReference>
<dbReference type="PROSITE" id="PS01350">
    <property type="entry name" value="ISPF"/>
    <property type="match status" value="1"/>
</dbReference>
<dbReference type="EC" id="2.7.7.60" evidence="10"/>
<reference evidence="13 14" key="1">
    <citation type="submission" date="2020-02" db="EMBL/GenBank/DDBJ databases">
        <authorList>
            <person name="Hogendoorn C."/>
        </authorList>
    </citation>
    <scope>NUCLEOTIDE SEQUENCE [LARGE SCALE GENOMIC DNA]</scope>
    <source>
        <strain evidence="13">R501</strain>
    </source>
</reference>
<accession>A0A6F8ZJL9</accession>
<dbReference type="Pfam" id="PF02542">
    <property type="entry name" value="YgbB"/>
    <property type="match status" value="1"/>
</dbReference>
<dbReference type="PROSITE" id="PS01295">
    <property type="entry name" value="ISPD"/>
    <property type="match status" value="1"/>
</dbReference>
<dbReference type="InterPro" id="IPR029044">
    <property type="entry name" value="Nucleotide-diphossugar_trans"/>
</dbReference>
<dbReference type="HAMAP" id="MF_00107">
    <property type="entry name" value="IspF"/>
    <property type="match status" value="1"/>
</dbReference>
<evidence type="ECO:0000256" key="7">
    <source>
        <dbReference type="ARBA" id="ARBA00023229"/>
    </source>
</evidence>
<dbReference type="InterPro" id="IPR020555">
    <property type="entry name" value="MECDP_synthase_CS"/>
</dbReference>
<dbReference type="Gene3D" id="3.30.1330.50">
    <property type="entry name" value="2-C-methyl-D-erythritol 2,4-cyclodiphosphate synthase"/>
    <property type="match status" value="1"/>
</dbReference>
<feature type="site" description="Transition state stabilizer" evidence="10">
    <location>
        <position position="282"/>
    </location>
</feature>
<organism evidence="13 14">
    <name type="scientific">Candidatus Hydrogenisulfobacillus filiaventi</name>
    <dbReference type="NCBI Taxonomy" id="2707344"/>
    <lineage>
        <taxon>Bacteria</taxon>
        <taxon>Bacillati</taxon>
        <taxon>Bacillota</taxon>
        <taxon>Clostridia</taxon>
        <taxon>Eubacteriales</taxon>
        <taxon>Clostridiales Family XVII. Incertae Sedis</taxon>
        <taxon>Candidatus Hydrogenisulfobacillus</taxon>
    </lineage>
</organism>
<dbReference type="InterPro" id="IPR003526">
    <property type="entry name" value="MECDP_synthase"/>
</dbReference>
<dbReference type="AlphaFoldDB" id="A0A6F8ZJL9"/>
<protein>
    <recommendedName>
        <fullName evidence="10">Bifunctional enzyme IspD/IspF</fullName>
    </recommendedName>
    <domain>
        <recommendedName>
            <fullName evidence="10">2-C-methyl-D-erythritol 4-phosphate cytidylyltransferase</fullName>
            <ecNumber evidence="10">2.7.7.60</ecNumber>
        </recommendedName>
        <alternativeName>
            <fullName evidence="10">4-diphosphocytidyl-2C-methyl-D-erythritol synthase</fullName>
        </alternativeName>
        <alternativeName>
            <fullName evidence="10">MEP cytidylyltransferase</fullName>
            <shortName evidence="10">MCT</shortName>
        </alternativeName>
    </domain>
    <domain>
        <recommendedName>
            <fullName evidence="10">2-C-methyl-D-erythritol 2,4-cyclodiphosphate synthase</fullName>
            <shortName evidence="10">MECDP-synthase</shortName>
            <shortName evidence="10">MECPP-synthase</shortName>
            <shortName evidence="10">MECPS</shortName>
            <ecNumber evidence="10">4.6.1.12</ecNumber>
        </recommendedName>
    </domain>
</protein>
<dbReference type="SUPFAM" id="SSF53448">
    <property type="entry name" value="Nucleotide-diphospho-sugar transferases"/>
    <property type="match status" value="1"/>
</dbReference>
<comment type="caution">
    <text evidence="10">Lacks conserved residue(s) required for the propagation of feature annotation.</text>
</comment>
<evidence type="ECO:0000256" key="5">
    <source>
        <dbReference type="ARBA" id="ARBA00022695"/>
    </source>
</evidence>
<comment type="pathway">
    <text evidence="3 10">Isoprenoid biosynthesis; isopentenyl diphosphate biosynthesis via DXP pathway; isopentenyl diphosphate from 1-deoxy-D-xylulose 5-phosphate: step 4/6.</text>
</comment>
<evidence type="ECO:0000256" key="9">
    <source>
        <dbReference type="ARBA" id="ARBA00023268"/>
    </source>
</evidence>
<comment type="function">
    <text evidence="10">Bifunctional enzyme that catalyzes the formation of 4-diphosphocytidyl-2-C-methyl-D-erythritol from CTP and 2-C-methyl-D-erythritol 4-phosphate (MEP) (IspD), and catalyzes the conversion of 4-diphosphocytidyl-2-C-methyl-D-erythritol 2-phosphate (CDP-ME2P) to 2-C-methyl-D-erythritol 2,4-cyclodiphosphate (ME-CPP) with a corresponding release of cytidine 5-monophosphate (CMP) (IspF).</text>
</comment>
<dbReference type="KEGG" id="hfv:R50_2489"/>
<keyword evidence="5 10" id="KW-0548">Nucleotidyltransferase</keyword>
<feature type="binding site" evidence="10">
    <location>
        <begin position="304"/>
        <end position="306"/>
    </location>
    <ligand>
        <name>4-CDP-2-C-methyl-D-erythritol 2-phosphate</name>
        <dbReference type="ChEBI" id="CHEBI:57919"/>
    </ligand>
</feature>
<dbReference type="InterPro" id="IPR018294">
    <property type="entry name" value="ISPD_synthase_CS"/>
</dbReference>
<feature type="region of interest" description="2-C-methyl-D-erythritol 4-phosphate cytidylyltransferase" evidence="10">
    <location>
        <begin position="1"/>
        <end position="250"/>
    </location>
</feature>
<keyword evidence="7 10" id="KW-0414">Isoprene biosynthesis</keyword>
<dbReference type="Pfam" id="PF01128">
    <property type="entry name" value="IspD"/>
    <property type="match status" value="1"/>
</dbReference>
<evidence type="ECO:0000256" key="8">
    <source>
        <dbReference type="ARBA" id="ARBA00023239"/>
    </source>
</evidence>
<dbReference type="GO" id="GO:0008685">
    <property type="term" value="F:2-C-methyl-D-erythritol 2,4-cyclodiphosphate synthase activity"/>
    <property type="evidence" value="ECO:0007669"/>
    <property type="project" value="UniProtKB-UniRule"/>
</dbReference>
<comment type="similarity">
    <text evidence="11">Belongs to the IspF family.</text>
</comment>
<gene>
    <name evidence="10 13" type="primary">ispDF</name>
    <name evidence="13" type="ORF">R50_2489</name>
</gene>
<sequence length="407" mass="42136">MQGQAGPAGAGRLWAVVVAAGTSRRMGSPGSKVWIPVGRVPLLVHTLRPWQDRRLGLAGGVLVVAAGDVDRAQALLRDQGWAADWTVTAGGAERHGSVRAGMEALRARGLDPADVVLIHDGARPLADAALISRVAAAARAAGAAVPVVDLADTIKLRGGEGQVAATVDRRTLAAAQTPQGVRAGWWRDADARWSLAGLDRDPTDDAELLERAGYPVQLVPGEARNRKVTTPADLAWVTAALGVAGPGERRWGQGLDVHPLVAGRPLVLGGVTVPHTRGLAGDSDGDVLTHAVMDAILGALAWGDLGEWFRPDDPGVRGAASLTLLARILDRVQDAGWQTARVDATLVAQAPRLAPYRQAIRERLAAALGVDPAAVSVKLTTTDGLGFAGRQEGIAALALVELAAVAS</sequence>
<feature type="binding site" evidence="10">
    <location>
        <position position="387"/>
    </location>
    <ligand>
        <name>4-CDP-2-C-methyl-D-erythritol 2-phosphate</name>
        <dbReference type="ChEBI" id="CHEBI:57919"/>
    </ligand>
</feature>
<keyword evidence="9 10" id="KW-0511">Multifunctional enzyme</keyword>
<feature type="site" description="Transition state stabilizer" evidence="10">
    <location>
        <position position="381"/>
    </location>
</feature>
<evidence type="ECO:0000256" key="6">
    <source>
        <dbReference type="ARBA" id="ARBA00022723"/>
    </source>
</evidence>
<dbReference type="UniPathway" id="UPA00056">
    <property type="reaction ID" value="UER00093"/>
</dbReference>
<comment type="cofactor">
    <cofactor evidence="2 10">
        <name>a divalent metal cation</name>
        <dbReference type="ChEBI" id="CHEBI:60240"/>
    </cofactor>
</comment>
<evidence type="ECO:0000256" key="11">
    <source>
        <dbReference type="RuleBase" id="RU004395"/>
    </source>
</evidence>
<dbReference type="GO" id="GO:0019288">
    <property type="term" value="P:isopentenyl diphosphate biosynthetic process, methylerythritol 4-phosphate pathway"/>
    <property type="evidence" value="ECO:0007669"/>
    <property type="project" value="UniProtKB-UniRule"/>
</dbReference>
<dbReference type="PANTHER" id="PTHR43181:SF1">
    <property type="entry name" value="2-C-METHYL-D-ERYTHRITOL 2,4-CYCLODIPHOSPHATE SYNTHASE, CHLOROPLASTIC"/>
    <property type="match status" value="1"/>
</dbReference>
<feature type="site" description="Transition state stabilizer" evidence="10">
    <location>
        <position position="25"/>
    </location>
</feature>
<comment type="similarity">
    <text evidence="10">In the C-terminal section; belongs to the IspF family.</text>
</comment>
<dbReference type="GO" id="GO:0046872">
    <property type="term" value="F:metal ion binding"/>
    <property type="evidence" value="ECO:0007669"/>
    <property type="project" value="UniProtKB-KW"/>
</dbReference>
<feature type="region of interest" description="2-C-methyl-D-erythritol 2,4-cyclodiphosphate synthase" evidence="10">
    <location>
        <begin position="250"/>
        <end position="407"/>
    </location>
</feature>
<keyword evidence="14" id="KW-1185">Reference proteome</keyword>
<keyword evidence="8 10" id="KW-0456">Lyase</keyword>
<comment type="catalytic activity">
    <reaction evidence="1 10 11">
        <text>4-CDP-2-C-methyl-D-erythritol 2-phosphate = 2-C-methyl-D-erythritol 2,4-cyclic diphosphate + CMP</text>
        <dbReference type="Rhea" id="RHEA:23864"/>
        <dbReference type="ChEBI" id="CHEBI:57919"/>
        <dbReference type="ChEBI" id="CHEBI:58483"/>
        <dbReference type="ChEBI" id="CHEBI:60377"/>
        <dbReference type="EC" id="4.6.1.12"/>
    </reaction>
</comment>
<comment type="pathway">
    <text evidence="10">Isoprenoid biosynthesis; isopentenyl diphosphate biosynthesis via DXP pathway; isopentenyl diphosphate from 1-deoxy-D-xylulose 5-phosphate: step 2/6.</text>
</comment>
<feature type="binding site" evidence="10">
    <location>
        <position position="290"/>
    </location>
    <ligand>
        <name>a divalent metal cation</name>
        <dbReference type="ChEBI" id="CHEBI:60240"/>
    </ligand>
</feature>
<feature type="site" description="Transition state stabilizer" evidence="10">
    <location>
        <position position="32"/>
    </location>
</feature>
<feature type="binding site" evidence="10">
    <location>
        <position position="390"/>
    </location>
    <ligand>
        <name>4-CDP-2-C-methyl-D-erythritol 2-phosphate</name>
        <dbReference type="ChEBI" id="CHEBI:57919"/>
    </ligand>
</feature>
<dbReference type="EMBL" id="LR778114">
    <property type="protein sequence ID" value="CAB1129986.1"/>
    <property type="molecule type" value="Genomic_DNA"/>
</dbReference>
<dbReference type="InterPro" id="IPR036571">
    <property type="entry name" value="MECDP_synthase_sf"/>
</dbReference>
<dbReference type="SUPFAM" id="SSF69765">
    <property type="entry name" value="IpsF-like"/>
    <property type="match status" value="1"/>
</dbReference>
<keyword evidence="6 10" id="KW-0479">Metal-binding</keyword>
<comment type="similarity">
    <text evidence="10">In the N-terminal section; belongs to the IspD/TarI cytidylyltransferase family. IspD subfamily.</text>
</comment>
<feature type="domain" description="2-C-methyl-D-erythritol 2,4-cyclodiphosphate synthase" evidence="12">
    <location>
        <begin position="250"/>
        <end position="402"/>
    </location>
</feature>